<comment type="caution">
    <text evidence="2">The sequence shown here is derived from an EMBL/GenBank/DDBJ whole genome shotgun (WGS) entry which is preliminary data.</text>
</comment>
<dbReference type="AlphaFoldDB" id="A0A834NN01"/>
<accession>A0A834NN01</accession>
<proteinExistence type="predicted"/>
<name>A0A834NN01_VESGE</name>
<reference evidence="2" key="1">
    <citation type="journal article" date="2020" name="G3 (Bethesda)">
        <title>High-Quality Assemblies for Three Invasive Social Wasps from the &lt;i&gt;Vespula&lt;/i&gt; Genus.</title>
        <authorList>
            <person name="Harrop T.W.R."/>
            <person name="Guhlin J."/>
            <person name="McLaughlin G.M."/>
            <person name="Permina E."/>
            <person name="Stockwell P."/>
            <person name="Gilligan J."/>
            <person name="Le Lec M.F."/>
            <person name="Gruber M.A.M."/>
            <person name="Quinn O."/>
            <person name="Lovegrove M."/>
            <person name="Duncan E.J."/>
            <person name="Remnant E.J."/>
            <person name="Van Eeckhoven J."/>
            <person name="Graham B."/>
            <person name="Knapp R.A."/>
            <person name="Langford K.W."/>
            <person name="Kronenberg Z."/>
            <person name="Press M.O."/>
            <person name="Eacker S.M."/>
            <person name="Wilson-Rankin E.E."/>
            <person name="Purcell J."/>
            <person name="Lester P.J."/>
            <person name="Dearden P.K."/>
        </authorList>
    </citation>
    <scope>NUCLEOTIDE SEQUENCE</scope>
    <source>
        <strain evidence="2">Linc-1</strain>
    </source>
</reference>
<dbReference type="PROSITE" id="PS51257">
    <property type="entry name" value="PROKAR_LIPOPROTEIN"/>
    <property type="match status" value="1"/>
</dbReference>
<protein>
    <submittedName>
        <fullName evidence="2">Uncharacterized protein</fullName>
    </submittedName>
</protein>
<sequence length="104" mass="12141">MRLLMEIILSILCLMAACFVDSRAVDNDSYEFEETKHHRHHRHRKFTIDELTNTRFPHAITGDLDIDVCKADVCFVENKIEGFYRKLGQSVSMRNEKAKTTKPL</sequence>
<evidence type="ECO:0000313" key="3">
    <source>
        <dbReference type="Proteomes" id="UP000617340"/>
    </source>
</evidence>
<feature type="chain" id="PRO_5032514778" evidence="1">
    <location>
        <begin position="25"/>
        <end position="104"/>
    </location>
</feature>
<feature type="signal peptide" evidence="1">
    <location>
        <begin position="1"/>
        <end position="24"/>
    </location>
</feature>
<evidence type="ECO:0000256" key="1">
    <source>
        <dbReference type="SAM" id="SignalP"/>
    </source>
</evidence>
<organism evidence="2 3">
    <name type="scientific">Vespula germanica</name>
    <name type="common">German yellow jacket</name>
    <name type="synonym">Paravespula germanica</name>
    <dbReference type="NCBI Taxonomy" id="30212"/>
    <lineage>
        <taxon>Eukaryota</taxon>
        <taxon>Metazoa</taxon>
        <taxon>Ecdysozoa</taxon>
        <taxon>Arthropoda</taxon>
        <taxon>Hexapoda</taxon>
        <taxon>Insecta</taxon>
        <taxon>Pterygota</taxon>
        <taxon>Neoptera</taxon>
        <taxon>Endopterygota</taxon>
        <taxon>Hymenoptera</taxon>
        <taxon>Apocrita</taxon>
        <taxon>Aculeata</taxon>
        <taxon>Vespoidea</taxon>
        <taxon>Vespidae</taxon>
        <taxon>Vespinae</taxon>
        <taxon>Vespula</taxon>
    </lineage>
</organism>
<keyword evidence="1" id="KW-0732">Signal</keyword>
<dbReference type="Proteomes" id="UP000617340">
    <property type="component" value="Unassembled WGS sequence"/>
</dbReference>
<gene>
    <name evidence="2" type="ORF">HZH68_002797</name>
</gene>
<dbReference type="EMBL" id="JACSDZ010000002">
    <property type="protein sequence ID" value="KAF7414308.1"/>
    <property type="molecule type" value="Genomic_DNA"/>
</dbReference>
<keyword evidence="3" id="KW-1185">Reference proteome</keyword>
<evidence type="ECO:0000313" key="2">
    <source>
        <dbReference type="EMBL" id="KAF7414308.1"/>
    </source>
</evidence>